<feature type="non-terminal residue" evidence="2">
    <location>
        <position position="1"/>
    </location>
</feature>
<evidence type="ECO:0000313" key="2">
    <source>
        <dbReference type="EMBL" id="EJF59386.1"/>
    </source>
</evidence>
<dbReference type="GeneID" id="18835400"/>
<organism evidence="2 3">
    <name type="scientific">Dichomitus squalens (strain LYAD-421)</name>
    <name type="common">Western red white-rot fungus</name>
    <dbReference type="NCBI Taxonomy" id="732165"/>
    <lineage>
        <taxon>Eukaryota</taxon>
        <taxon>Fungi</taxon>
        <taxon>Dikarya</taxon>
        <taxon>Basidiomycota</taxon>
        <taxon>Agaricomycotina</taxon>
        <taxon>Agaricomycetes</taxon>
        <taxon>Polyporales</taxon>
        <taxon>Polyporaceae</taxon>
        <taxon>Dichomitus</taxon>
    </lineage>
</organism>
<reference evidence="2 3" key="1">
    <citation type="journal article" date="2012" name="Science">
        <title>The Paleozoic origin of enzymatic lignin decomposition reconstructed from 31 fungal genomes.</title>
        <authorList>
            <person name="Floudas D."/>
            <person name="Binder M."/>
            <person name="Riley R."/>
            <person name="Barry K."/>
            <person name="Blanchette R.A."/>
            <person name="Henrissat B."/>
            <person name="Martinez A.T."/>
            <person name="Otillar R."/>
            <person name="Spatafora J.W."/>
            <person name="Yadav J.S."/>
            <person name="Aerts A."/>
            <person name="Benoit I."/>
            <person name="Boyd A."/>
            <person name="Carlson A."/>
            <person name="Copeland A."/>
            <person name="Coutinho P.M."/>
            <person name="de Vries R.P."/>
            <person name="Ferreira P."/>
            <person name="Findley K."/>
            <person name="Foster B."/>
            <person name="Gaskell J."/>
            <person name="Glotzer D."/>
            <person name="Gorecki P."/>
            <person name="Heitman J."/>
            <person name="Hesse C."/>
            <person name="Hori C."/>
            <person name="Igarashi K."/>
            <person name="Jurgens J.A."/>
            <person name="Kallen N."/>
            <person name="Kersten P."/>
            <person name="Kohler A."/>
            <person name="Kuees U."/>
            <person name="Kumar T.K.A."/>
            <person name="Kuo A."/>
            <person name="LaButti K."/>
            <person name="Larrondo L.F."/>
            <person name="Lindquist E."/>
            <person name="Ling A."/>
            <person name="Lombard V."/>
            <person name="Lucas S."/>
            <person name="Lundell T."/>
            <person name="Martin R."/>
            <person name="McLaughlin D.J."/>
            <person name="Morgenstern I."/>
            <person name="Morin E."/>
            <person name="Murat C."/>
            <person name="Nagy L.G."/>
            <person name="Nolan M."/>
            <person name="Ohm R.A."/>
            <person name="Patyshakuliyeva A."/>
            <person name="Rokas A."/>
            <person name="Ruiz-Duenas F.J."/>
            <person name="Sabat G."/>
            <person name="Salamov A."/>
            <person name="Samejima M."/>
            <person name="Schmutz J."/>
            <person name="Slot J.C."/>
            <person name="St John F."/>
            <person name="Stenlid J."/>
            <person name="Sun H."/>
            <person name="Sun S."/>
            <person name="Syed K."/>
            <person name="Tsang A."/>
            <person name="Wiebenga A."/>
            <person name="Young D."/>
            <person name="Pisabarro A."/>
            <person name="Eastwood D.C."/>
            <person name="Martin F."/>
            <person name="Cullen D."/>
            <person name="Grigoriev I.V."/>
            <person name="Hibbett D.S."/>
        </authorList>
    </citation>
    <scope>NUCLEOTIDE SEQUENCE [LARGE SCALE GENOMIC DNA]</scope>
    <source>
        <strain evidence="2 3">LYAD-421 SS1</strain>
    </source>
</reference>
<dbReference type="HOGENOM" id="CLU_071881_1_1_1"/>
<dbReference type="AlphaFoldDB" id="R7STI9"/>
<name>R7STI9_DICSQ</name>
<dbReference type="Proteomes" id="UP000053319">
    <property type="component" value="Unassembled WGS sequence"/>
</dbReference>
<accession>R7STI9</accession>
<gene>
    <name evidence="2" type="ORF">DICSQDRAFT_13601</name>
</gene>
<dbReference type="OMA" id="PYHANIS"/>
<dbReference type="KEGG" id="dsq:DICSQDRAFT_13601"/>
<dbReference type="OrthoDB" id="2757250at2759"/>
<feature type="non-terminal residue" evidence="2">
    <location>
        <position position="164"/>
    </location>
</feature>
<proteinExistence type="predicted"/>
<evidence type="ECO:0000313" key="3">
    <source>
        <dbReference type="Proteomes" id="UP000053319"/>
    </source>
</evidence>
<dbReference type="EMBL" id="JH719425">
    <property type="protein sequence ID" value="EJF59386.1"/>
    <property type="molecule type" value="Genomic_DNA"/>
</dbReference>
<sequence length="164" mass="18238">AAKPKFPNIEWSANDSYLLWQVISEAEKEENRKVLFGKKLDQVCNSSPANKAAVHKRIAAAVIPTLFALDGATAGDRVKGRIAALITTYRSYACNVTSTGRGVQKNHILEGQDSPEDISEDGTTAGWIASVPRDGPDHDTPERARNIWEQVEQEWPFFPRLHRL</sequence>
<protein>
    <submittedName>
        <fullName evidence="2">Uncharacterized protein</fullName>
    </submittedName>
</protein>
<dbReference type="RefSeq" id="XP_007367969.1">
    <property type="nucleotide sequence ID" value="XM_007367907.1"/>
</dbReference>
<feature type="region of interest" description="Disordered" evidence="1">
    <location>
        <begin position="112"/>
        <end position="140"/>
    </location>
</feature>
<evidence type="ECO:0000256" key="1">
    <source>
        <dbReference type="SAM" id="MobiDB-lite"/>
    </source>
</evidence>